<comment type="similarity">
    <text evidence="2">Belongs to the bacterial solute-binding protein 2 family.</text>
</comment>
<evidence type="ECO:0000256" key="3">
    <source>
        <dbReference type="ARBA" id="ARBA00022181"/>
    </source>
</evidence>
<dbReference type="Proteomes" id="UP000018211">
    <property type="component" value="Unassembled WGS sequence"/>
</dbReference>
<dbReference type="PANTHER" id="PTHR46847">
    <property type="entry name" value="D-ALLOSE-BINDING PERIPLASMIC PROTEIN-RELATED"/>
    <property type="match status" value="1"/>
</dbReference>
<dbReference type="PANTHER" id="PTHR46847:SF1">
    <property type="entry name" value="D-ALLOSE-BINDING PERIPLASMIC PROTEIN-RELATED"/>
    <property type="match status" value="1"/>
</dbReference>
<dbReference type="InterPro" id="IPR028082">
    <property type="entry name" value="Peripla_BP_I"/>
</dbReference>
<feature type="domain" description="Periplasmic binding protein" evidence="5">
    <location>
        <begin position="41"/>
        <end position="287"/>
    </location>
</feature>
<evidence type="ECO:0000256" key="1">
    <source>
        <dbReference type="ARBA" id="ARBA00004196"/>
    </source>
</evidence>
<name>A0AAV2VSY3_9VIBR</name>
<dbReference type="GO" id="GO:0055085">
    <property type="term" value="P:transmembrane transport"/>
    <property type="evidence" value="ECO:0007669"/>
    <property type="project" value="UniProtKB-ARBA"/>
</dbReference>
<organism evidence="6 7">
    <name type="scientific">Vibrio nigripulchritudo SOn1</name>
    <dbReference type="NCBI Taxonomy" id="1238450"/>
    <lineage>
        <taxon>Bacteria</taxon>
        <taxon>Pseudomonadati</taxon>
        <taxon>Pseudomonadota</taxon>
        <taxon>Gammaproteobacteria</taxon>
        <taxon>Vibrionales</taxon>
        <taxon>Vibrionaceae</taxon>
        <taxon>Vibrio</taxon>
    </lineage>
</organism>
<dbReference type="GO" id="GO:0030246">
    <property type="term" value="F:carbohydrate binding"/>
    <property type="evidence" value="ECO:0007669"/>
    <property type="project" value="UniProtKB-ARBA"/>
</dbReference>
<dbReference type="Gene3D" id="3.40.50.2300">
    <property type="match status" value="2"/>
</dbReference>
<dbReference type="GO" id="GO:0030313">
    <property type="term" value="C:cell envelope"/>
    <property type="evidence" value="ECO:0007669"/>
    <property type="project" value="UniProtKB-SubCell"/>
</dbReference>
<comment type="subcellular location">
    <subcellularLocation>
        <location evidence="1">Cell envelope</location>
    </subcellularLocation>
</comment>
<gene>
    <name evidence="6" type="ORF">VIBNISOn1_340062</name>
</gene>
<evidence type="ECO:0000313" key="7">
    <source>
        <dbReference type="Proteomes" id="UP000018211"/>
    </source>
</evidence>
<dbReference type="RefSeq" id="WP_022612447.1">
    <property type="nucleotide sequence ID" value="NZ_LK391965.1"/>
</dbReference>
<keyword evidence="6" id="KW-0813">Transport</keyword>
<accession>A0AAV2VSY3</accession>
<comment type="caution">
    <text evidence="6">The sequence shown here is derived from an EMBL/GenBank/DDBJ whole genome shotgun (WGS) entry which is preliminary data.</text>
</comment>
<dbReference type="InterPro" id="IPR025997">
    <property type="entry name" value="SBP_2_dom"/>
</dbReference>
<sequence length="313" mass="33490">MFRETWKLLTSFTGVAALIVAMSFQPALAKEKLRFALVQINQQALFFNQINEGAQRAADKAGVDLLIYNANDKPSAQNDAIDAYIQDKVDAILVLPIDVNGIRPAIVSAKEAGIPVVTIDGIVEGVNDVQVGVDNLLAGKQIGEFMTQYINEKSLNNPSVGVVGALNSYIQNVRLDGFKNGLSKGKIVDTVDGRNVQDVAQTAAENLLIANPGMNLVYATGEPALIGALAATISQNAKDRMRVFGWDLTAQAVKGIDEGWVVGVIQQNTFGMGEAGVNAAVDLVKGNAVDKQIDVPVTIVTKANVDDFRFMFK</sequence>
<evidence type="ECO:0000256" key="2">
    <source>
        <dbReference type="ARBA" id="ARBA00007639"/>
    </source>
</evidence>
<dbReference type="AlphaFoldDB" id="A0AAV2VSY3"/>
<dbReference type="SUPFAM" id="SSF53822">
    <property type="entry name" value="Periplasmic binding protein-like I"/>
    <property type="match status" value="1"/>
</dbReference>
<keyword evidence="4" id="KW-0732">Signal</keyword>
<reference evidence="6 7" key="1">
    <citation type="journal article" date="2013" name="ISME J.">
        <title>Comparative genomics of pathogenic lineages of Vibrio nigripulchritudo identifies virulence-associated traits.</title>
        <authorList>
            <person name="Goudenege D."/>
            <person name="Labreuche Y."/>
            <person name="Krin E."/>
            <person name="Ansquer D."/>
            <person name="Mangenot S."/>
            <person name="Calteau A."/>
            <person name="Medigue C."/>
            <person name="Mazel D."/>
            <person name="Polz M.F."/>
            <person name="Le Roux F."/>
        </authorList>
    </citation>
    <scope>NUCLEOTIDE SEQUENCE [LARGE SCALE GENOMIC DNA]</scope>
    <source>
        <strain evidence="6 7">SOn1</strain>
    </source>
</reference>
<evidence type="ECO:0000313" key="6">
    <source>
        <dbReference type="EMBL" id="CCO47747.1"/>
    </source>
</evidence>
<dbReference type="EMBL" id="CAOF01000125">
    <property type="protein sequence ID" value="CCO47747.1"/>
    <property type="molecule type" value="Genomic_DNA"/>
</dbReference>
<evidence type="ECO:0000256" key="4">
    <source>
        <dbReference type="ARBA" id="ARBA00022729"/>
    </source>
</evidence>
<dbReference type="Pfam" id="PF13407">
    <property type="entry name" value="Peripla_BP_4"/>
    <property type="match status" value="1"/>
</dbReference>
<keyword evidence="6" id="KW-0762">Sugar transport</keyword>
<proteinExistence type="inferred from homology"/>
<protein>
    <recommendedName>
        <fullName evidence="3">Autoinducer 2-binding periplasmic protein LuxP</fullName>
    </recommendedName>
</protein>
<evidence type="ECO:0000259" key="5">
    <source>
        <dbReference type="Pfam" id="PF13407"/>
    </source>
</evidence>